<dbReference type="GO" id="GO:0046872">
    <property type="term" value="F:metal ion binding"/>
    <property type="evidence" value="ECO:0007669"/>
    <property type="project" value="UniProtKB-KW"/>
</dbReference>
<accession>A1RWA3</accession>
<dbReference type="RefSeq" id="WP_011751748.1">
    <property type="nucleotide sequence ID" value="NC_008698.1"/>
</dbReference>
<dbReference type="InterPro" id="IPR023867">
    <property type="entry name" value="Sulphatase_maturase_rSAM"/>
</dbReference>
<evidence type="ECO:0000256" key="3">
    <source>
        <dbReference type="ARBA" id="ARBA00022723"/>
    </source>
</evidence>
<dbReference type="PANTHER" id="PTHR43273:SF2">
    <property type="entry name" value="RADICAL SAM CORE DOMAIN-CONTAINING PROTEIN"/>
    <property type="match status" value="1"/>
</dbReference>
<dbReference type="SUPFAM" id="SSF102114">
    <property type="entry name" value="Radical SAM enzymes"/>
    <property type="match status" value="1"/>
</dbReference>
<dbReference type="InterPro" id="IPR013785">
    <property type="entry name" value="Aldolase_TIM"/>
</dbReference>
<dbReference type="GeneID" id="4600937"/>
<keyword evidence="2" id="KW-0949">S-adenosyl-L-methionine</keyword>
<name>A1RWA3_THEPD</name>
<dbReference type="EMBL" id="CP000505">
    <property type="protein sequence ID" value="ABL77483.1"/>
    <property type="molecule type" value="Genomic_DNA"/>
</dbReference>
<gene>
    <name evidence="7" type="ordered locus">Tpen_0073</name>
</gene>
<dbReference type="eggNOG" id="arCOG00938">
    <property type="taxonomic scope" value="Archaea"/>
</dbReference>
<dbReference type="AlphaFoldDB" id="A1RWA3"/>
<dbReference type="SFLD" id="SFLDG01104">
    <property type="entry name" value="Uncharacterised_Radical_SAM_Su"/>
    <property type="match status" value="1"/>
</dbReference>
<evidence type="ECO:0000256" key="1">
    <source>
        <dbReference type="ARBA" id="ARBA00001966"/>
    </source>
</evidence>
<dbReference type="PANTHER" id="PTHR43273">
    <property type="entry name" value="ANAEROBIC SULFATASE-MATURATING ENZYME HOMOLOG ASLB-RELATED"/>
    <property type="match status" value="1"/>
</dbReference>
<dbReference type="KEGG" id="tpe:Tpen_0073"/>
<organism evidence="7 8">
    <name type="scientific">Thermofilum pendens (strain DSM 2475 / Hrk 5)</name>
    <dbReference type="NCBI Taxonomy" id="368408"/>
    <lineage>
        <taxon>Archaea</taxon>
        <taxon>Thermoproteota</taxon>
        <taxon>Thermoprotei</taxon>
        <taxon>Thermofilales</taxon>
        <taxon>Thermofilaceae</taxon>
        <taxon>Thermofilum</taxon>
    </lineage>
</organism>
<dbReference type="PROSITE" id="PS51918">
    <property type="entry name" value="RADICAL_SAM"/>
    <property type="match status" value="1"/>
</dbReference>
<dbReference type="InterPro" id="IPR023885">
    <property type="entry name" value="4Fe4S-binding_SPASM_dom"/>
</dbReference>
<dbReference type="InterPro" id="IPR058240">
    <property type="entry name" value="rSAM_sf"/>
</dbReference>
<dbReference type="HOGENOM" id="CLU_777602_0_0_2"/>
<dbReference type="OrthoDB" id="30736at2157"/>
<dbReference type="NCBIfam" id="TIGR04085">
    <property type="entry name" value="rSAM_more_4Fe4S"/>
    <property type="match status" value="1"/>
</dbReference>
<feature type="domain" description="Radical SAM core" evidence="6">
    <location>
        <begin position="1"/>
        <end position="213"/>
    </location>
</feature>
<dbReference type="GO" id="GO:0051536">
    <property type="term" value="F:iron-sulfur cluster binding"/>
    <property type="evidence" value="ECO:0007669"/>
    <property type="project" value="UniProtKB-KW"/>
</dbReference>
<evidence type="ECO:0000256" key="2">
    <source>
        <dbReference type="ARBA" id="ARBA00022691"/>
    </source>
</evidence>
<dbReference type="STRING" id="368408.Tpen_0073"/>
<dbReference type="NCBIfam" id="TIGR04084">
    <property type="entry name" value="rSAM_AF0577"/>
    <property type="match status" value="1"/>
</dbReference>
<evidence type="ECO:0000256" key="4">
    <source>
        <dbReference type="ARBA" id="ARBA00023004"/>
    </source>
</evidence>
<dbReference type="Pfam" id="PF04055">
    <property type="entry name" value="Radical_SAM"/>
    <property type="match status" value="1"/>
</dbReference>
<dbReference type="SFLD" id="SFLDG01067">
    <property type="entry name" value="SPASM/twitch_domain_containing"/>
    <property type="match status" value="1"/>
</dbReference>
<sequence>MLYIVHTTGQCNLKCDYCGGSFDPRKVPWSVKYDYHLLKKLVERDEDSIVAFYGGEPLLNKDFVKWVLENVRAKHFVIQTNGTLVKSLPERYWHMFDAVLLSVDGRESVTDKHRGSGVYRRVVESARWLREIGFKGDLIARMTVTEDTDIYEDVKHLLSLGLFSHVHWQLDVVWSDRWKCFSCWRDGNYLPGVAKLVKEWLEEMRRGKVLGIAPFKALITRAFHKSYSAPPCGAGVSSFSILTDGRIVACPIAVEERWALVGRVEDGEIHPERAPKISEPCSSCRYFEFCGGRCLYAYMERLWGEDGFREVCVATQRFIDIVLSTLNEVKELLSAGVVSMSDIYYPPFNNTVEVIP</sequence>
<dbReference type="GO" id="GO:0016491">
    <property type="term" value="F:oxidoreductase activity"/>
    <property type="evidence" value="ECO:0007669"/>
    <property type="project" value="InterPro"/>
</dbReference>
<keyword evidence="4" id="KW-0408">Iron</keyword>
<dbReference type="Proteomes" id="UP000000641">
    <property type="component" value="Chromosome"/>
</dbReference>
<dbReference type="Gene3D" id="3.20.20.70">
    <property type="entry name" value="Aldolase class I"/>
    <property type="match status" value="1"/>
</dbReference>
<evidence type="ECO:0000256" key="5">
    <source>
        <dbReference type="ARBA" id="ARBA00023014"/>
    </source>
</evidence>
<keyword evidence="3" id="KW-0479">Metal-binding</keyword>
<evidence type="ECO:0000313" key="8">
    <source>
        <dbReference type="Proteomes" id="UP000000641"/>
    </source>
</evidence>
<proteinExistence type="predicted"/>
<protein>
    <submittedName>
        <fullName evidence="7">Radical SAM domain protein</fullName>
    </submittedName>
</protein>
<dbReference type="SFLD" id="SFLDS00029">
    <property type="entry name" value="Radical_SAM"/>
    <property type="match status" value="1"/>
</dbReference>
<reference evidence="8" key="1">
    <citation type="journal article" date="2008" name="J. Bacteriol.">
        <title>Genome sequence of Thermofilum pendens reveals an exceptional loss of biosynthetic pathways without genome reduction.</title>
        <authorList>
            <person name="Anderson I."/>
            <person name="Rodriguez J."/>
            <person name="Susanti D."/>
            <person name="Porat I."/>
            <person name="Reich C."/>
            <person name="Ulrich L.E."/>
            <person name="Elkins J.G."/>
            <person name="Mavromatis K."/>
            <person name="Lykidis A."/>
            <person name="Kim E."/>
            <person name="Thompson L.S."/>
            <person name="Nolan M."/>
            <person name="Land M."/>
            <person name="Copeland A."/>
            <person name="Lapidus A."/>
            <person name="Lucas S."/>
            <person name="Detter C."/>
            <person name="Zhulin I.B."/>
            <person name="Olsen G.J."/>
            <person name="Whitman W."/>
            <person name="Mukhopadhyay B."/>
            <person name="Bristow J."/>
            <person name="Kyrpides N."/>
        </authorList>
    </citation>
    <scope>NUCLEOTIDE SEQUENCE [LARGE SCALE GENOMIC DNA]</scope>
    <source>
        <strain evidence="8">DSM 2475 / Hrk 5</strain>
    </source>
</reference>
<dbReference type="EnsemblBacteria" id="ABL77483">
    <property type="protein sequence ID" value="ABL77483"/>
    <property type="gene ID" value="Tpen_0073"/>
</dbReference>
<evidence type="ECO:0000313" key="7">
    <source>
        <dbReference type="EMBL" id="ABL77483.1"/>
    </source>
</evidence>
<keyword evidence="5" id="KW-0411">Iron-sulfur</keyword>
<dbReference type="InterPro" id="IPR007197">
    <property type="entry name" value="rSAM"/>
</dbReference>
<keyword evidence="8" id="KW-1185">Reference proteome</keyword>
<evidence type="ECO:0000259" key="6">
    <source>
        <dbReference type="PROSITE" id="PS51918"/>
    </source>
</evidence>
<dbReference type="CDD" id="cd01335">
    <property type="entry name" value="Radical_SAM"/>
    <property type="match status" value="1"/>
</dbReference>
<dbReference type="InterPro" id="IPR023819">
    <property type="entry name" value="Pep-mod_rSAM_AF0577"/>
</dbReference>
<comment type="cofactor">
    <cofactor evidence="1">
        <name>[4Fe-4S] cluster</name>
        <dbReference type="ChEBI" id="CHEBI:49883"/>
    </cofactor>
</comment>